<protein>
    <submittedName>
        <fullName evidence="2">DUF3073 domain-containing protein</fullName>
    </submittedName>
</protein>
<dbReference type="RefSeq" id="WP_062356318.1">
    <property type="nucleotide sequence ID" value="NZ_SZQA01000006.1"/>
</dbReference>
<dbReference type="EMBL" id="SZQA01000006">
    <property type="protein sequence ID" value="TKK89469.1"/>
    <property type="molecule type" value="Genomic_DNA"/>
</dbReference>
<feature type="compositionally biased region" description="Basic and acidic residues" evidence="1">
    <location>
        <begin position="34"/>
        <end position="47"/>
    </location>
</feature>
<evidence type="ECO:0000313" key="3">
    <source>
        <dbReference type="Proteomes" id="UP000308705"/>
    </source>
</evidence>
<reference evidence="2 3" key="1">
    <citation type="submission" date="2019-04" db="EMBL/GenBank/DDBJ databases">
        <title>Herbidospora sp. NEAU-GS14.nov., a novel actinomycete isolated from soil.</title>
        <authorList>
            <person name="Han L."/>
        </authorList>
    </citation>
    <scope>NUCLEOTIDE SEQUENCE [LARGE SCALE GENOMIC DNA]</scope>
    <source>
        <strain evidence="2 3">NEAU-GS14</strain>
    </source>
</reference>
<keyword evidence="3" id="KW-1185">Reference proteome</keyword>
<feature type="compositionally biased region" description="Acidic residues" evidence="1">
    <location>
        <begin position="62"/>
        <end position="72"/>
    </location>
</feature>
<organism evidence="2 3">
    <name type="scientific">Herbidospora galbida</name>
    <dbReference type="NCBI Taxonomy" id="2575442"/>
    <lineage>
        <taxon>Bacteria</taxon>
        <taxon>Bacillati</taxon>
        <taxon>Actinomycetota</taxon>
        <taxon>Actinomycetes</taxon>
        <taxon>Streptosporangiales</taxon>
        <taxon>Streptosporangiaceae</taxon>
        <taxon>Herbidospora</taxon>
    </lineage>
</organism>
<feature type="region of interest" description="Disordered" evidence="1">
    <location>
        <begin position="34"/>
        <end position="78"/>
    </location>
</feature>
<dbReference type="Proteomes" id="UP000308705">
    <property type="component" value="Unassembled WGS sequence"/>
</dbReference>
<gene>
    <name evidence="2" type="ORF">FDA94_08725</name>
</gene>
<name>A0A4U3ML34_9ACTN</name>
<evidence type="ECO:0000256" key="1">
    <source>
        <dbReference type="SAM" id="MobiDB-lite"/>
    </source>
</evidence>
<dbReference type="InterPro" id="IPR021426">
    <property type="entry name" value="DUF3073"/>
</dbReference>
<dbReference type="AlphaFoldDB" id="A0A4U3ML34"/>
<proteinExistence type="predicted"/>
<dbReference type="OrthoDB" id="3217921at2"/>
<dbReference type="Pfam" id="PF11273">
    <property type="entry name" value="DUF3073"/>
    <property type="match status" value="1"/>
</dbReference>
<sequence length="78" mass="8830">MGRGRAKAKQVKVARQLKYNSGGTDLERLRAELGVEEHVDSDRTDEHDPYDELAERYADYANVDDEDDEDDSSSGGRR</sequence>
<evidence type="ECO:0000313" key="2">
    <source>
        <dbReference type="EMBL" id="TKK89469.1"/>
    </source>
</evidence>
<comment type="caution">
    <text evidence="2">The sequence shown here is derived from an EMBL/GenBank/DDBJ whole genome shotgun (WGS) entry which is preliminary data.</text>
</comment>
<accession>A0A4U3ML34</accession>